<protein>
    <submittedName>
        <fullName evidence="4">Membrane fusion protein, multidrug efflux system</fullName>
    </submittedName>
</protein>
<feature type="domain" description="CzcB-like barrel-sandwich hybrid" evidence="3">
    <location>
        <begin position="70"/>
        <end position="196"/>
    </location>
</feature>
<gene>
    <name evidence="4" type="ORF">Ga0123461_0816</name>
</gene>
<dbReference type="Pfam" id="PF25954">
    <property type="entry name" value="Beta-barrel_RND_2"/>
    <property type="match status" value="1"/>
</dbReference>
<accession>A0A2K8L4S6</accession>
<proteinExistence type="inferred from homology"/>
<evidence type="ECO:0000259" key="2">
    <source>
        <dbReference type="Pfam" id="PF25954"/>
    </source>
</evidence>
<dbReference type="KEGG" id="maes:Ga0123461_0816"/>
<dbReference type="EMBL" id="CP018799">
    <property type="protein sequence ID" value="ATX79236.1"/>
    <property type="molecule type" value="Genomic_DNA"/>
</dbReference>
<dbReference type="Proteomes" id="UP000231701">
    <property type="component" value="Chromosome"/>
</dbReference>
<sequence length="375" mass="40670">MKKRMIWMVAIVGFVFAAIIGYQMFVASMMKQFLASNAQPPATVTATQVKAEEWQPQLASVGTLRAIQGVEISAEIAGLVKKVHFKSGDEVKKGDLLLEMNSDEEAAQLLALKANRKLAEINLKRDEQQFKVHAISNSKLDASRAELSSRRAAEQQQQAIIDKKRIRAPFDGRLGITQINEGQYLNPAEHIVTLQDGRALYIDFSMPQKYVTQLQKGQTISVATGNGAQAISGTISTINSVVDNSTRNVQVEGLIDNSDGKLLPGMFVNVNIDVGAPQNLLTLPQTAISFNAYGSTLFVARDEQGAEEGKTQLVAQQLFVKTGDKRGDQVAILEGLKEGDTVVTSGQLKLKNGTPLIINNAVLPANESAPTPQEK</sequence>
<dbReference type="PANTHER" id="PTHR30469:SF11">
    <property type="entry name" value="BLL4320 PROTEIN"/>
    <property type="match status" value="1"/>
</dbReference>
<dbReference type="Gene3D" id="2.40.50.100">
    <property type="match status" value="1"/>
</dbReference>
<name>A0A2K8L4S6_MARES</name>
<dbReference type="RefSeq" id="WP_198507118.1">
    <property type="nucleotide sequence ID" value="NZ_CP018799.1"/>
</dbReference>
<dbReference type="Pfam" id="PF25973">
    <property type="entry name" value="BSH_CzcB"/>
    <property type="match status" value="1"/>
</dbReference>
<dbReference type="PANTHER" id="PTHR30469">
    <property type="entry name" value="MULTIDRUG RESISTANCE PROTEIN MDTA"/>
    <property type="match status" value="1"/>
</dbReference>
<dbReference type="InterPro" id="IPR058792">
    <property type="entry name" value="Beta-barrel_RND_2"/>
</dbReference>
<dbReference type="InterPro" id="IPR006143">
    <property type="entry name" value="RND_pump_MFP"/>
</dbReference>
<dbReference type="AlphaFoldDB" id="A0A2K8L4S6"/>
<dbReference type="InterPro" id="IPR058647">
    <property type="entry name" value="BSH_CzcB-like"/>
</dbReference>
<evidence type="ECO:0000259" key="3">
    <source>
        <dbReference type="Pfam" id="PF25973"/>
    </source>
</evidence>
<dbReference type="NCBIfam" id="TIGR01730">
    <property type="entry name" value="RND_mfp"/>
    <property type="match status" value="1"/>
</dbReference>
<dbReference type="GO" id="GO:1990281">
    <property type="term" value="C:efflux pump complex"/>
    <property type="evidence" value="ECO:0007669"/>
    <property type="project" value="TreeGrafter"/>
</dbReference>
<dbReference type="GO" id="GO:0015562">
    <property type="term" value="F:efflux transmembrane transporter activity"/>
    <property type="evidence" value="ECO:0007669"/>
    <property type="project" value="TreeGrafter"/>
</dbReference>
<evidence type="ECO:0000313" key="4">
    <source>
        <dbReference type="EMBL" id="ATX79236.1"/>
    </source>
</evidence>
<feature type="domain" description="CusB-like beta-barrel" evidence="2">
    <location>
        <begin position="202"/>
        <end position="272"/>
    </location>
</feature>
<dbReference type="Gene3D" id="2.40.420.20">
    <property type="match status" value="1"/>
</dbReference>
<organism evidence="4 5">
    <name type="scientific">Mariprofundus aestuarium</name>
    <dbReference type="NCBI Taxonomy" id="1921086"/>
    <lineage>
        <taxon>Bacteria</taxon>
        <taxon>Pseudomonadati</taxon>
        <taxon>Pseudomonadota</taxon>
        <taxon>Candidatius Mariprofundia</taxon>
        <taxon>Mariprofundales</taxon>
        <taxon>Mariprofundaceae</taxon>
        <taxon>Mariprofundus</taxon>
    </lineage>
</organism>
<dbReference type="SUPFAM" id="SSF111369">
    <property type="entry name" value="HlyD-like secretion proteins"/>
    <property type="match status" value="1"/>
</dbReference>
<evidence type="ECO:0000256" key="1">
    <source>
        <dbReference type="ARBA" id="ARBA00009477"/>
    </source>
</evidence>
<dbReference type="FunFam" id="2.40.30.170:FF:000010">
    <property type="entry name" value="Efflux RND transporter periplasmic adaptor subunit"/>
    <property type="match status" value="1"/>
</dbReference>
<comment type="similarity">
    <text evidence="1">Belongs to the membrane fusion protein (MFP) (TC 8.A.1) family.</text>
</comment>
<reference evidence="4 5" key="1">
    <citation type="submission" date="2016-12" db="EMBL/GenBank/DDBJ databases">
        <title>Isolation and genomic insights into novel planktonic Zetaproteobacteria from stratified waters of the Chesapeake Bay.</title>
        <authorList>
            <person name="McAllister S.M."/>
            <person name="Kato S."/>
            <person name="Chan C.S."/>
            <person name="Chiu B.K."/>
            <person name="Field E.K."/>
        </authorList>
    </citation>
    <scope>NUCLEOTIDE SEQUENCE [LARGE SCALE GENOMIC DNA]</scope>
    <source>
        <strain evidence="4 5">CP-5</strain>
    </source>
</reference>
<dbReference type="Gene3D" id="2.40.30.170">
    <property type="match status" value="1"/>
</dbReference>
<dbReference type="Gene3D" id="1.10.287.470">
    <property type="entry name" value="Helix hairpin bin"/>
    <property type="match status" value="1"/>
</dbReference>
<evidence type="ECO:0000313" key="5">
    <source>
        <dbReference type="Proteomes" id="UP000231701"/>
    </source>
</evidence>
<keyword evidence="5" id="KW-1185">Reference proteome</keyword>